<organism evidence="2">
    <name type="scientific">viral metagenome</name>
    <dbReference type="NCBI Taxonomy" id="1070528"/>
    <lineage>
        <taxon>unclassified sequences</taxon>
        <taxon>metagenomes</taxon>
        <taxon>organismal metagenomes</taxon>
    </lineage>
</organism>
<protein>
    <submittedName>
        <fullName evidence="2">Uncharacterized protein</fullName>
    </submittedName>
</protein>
<dbReference type="AlphaFoldDB" id="A0A6C0LF11"/>
<feature type="region of interest" description="Disordered" evidence="1">
    <location>
        <begin position="1"/>
        <end position="38"/>
    </location>
</feature>
<evidence type="ECO:0000313" key="2">
    <source>
        <dbReference type="EMBL" id="QHU27792.1"/>
    </source>
</evidence>
<name>A0A6C0LF11_9ZZZZ</name>
<feature type="compositionally biased region" description="Basic and acidic residues" evidence="1">
    <location>
        <begin position="1"/>
        <end position="15"/>
    </location>
</feature>
<evidence type="ECO:0000256" key="1">
    <source>
        <dbReference type="SAM" id="MobiDB-lite"/>
    </source>
</evidence>
<dbReference type="EMBL" id="MN740462">
    <property type="protein sequence ID" value="QHU27792.1"/>
    <property type="molecule type" value="Genomic_DNA"/>
</dbReference>
<proteinExistence type="predicted"/>
<sequence>MDKMRMKSSGKDSSRSARSTKSASAPRSSSSKTSKSMVKNFMKGLMTTEELMKKKENKNKGLVRLNVVLSPGDFKNKLNPEMLINKEFDDIVKRLKKTNNKPLKF</sequence>
<feature type="compositionally biased region" description="Low complexity" evidence="1">
    <location>
        <begin position="16"/>
        <end position="36"/>
    </location>
</feature>
<accession>A0A6C0LF11</accession>
<reference evidence="2" key="1">
    <citation type="journal article" date="2020" name="Nature">
        <title>Giant virus diversity and host interactions through global metagenomics.</title>
        <authorList>
            <person name="Schulz F."/>
            <person name="Roux S."/>
            <person name="Paez-Espino D."/>
            <person name="Jungbluth S."/>
            <person name="Walsh D.A."/>
            <person name="Denef V.J."/>
            <person name="McMahon K.D."/>
            <person name="Konstantinidis K.T."/>
            <person name="Eloe-Fadrosh E.A."/>
            <person name="Kyrpides N.C."/>
            <person name="Woyke T."/>
        </authorList>
    </citation>
    <scope>NUCLEOTIDE SEQUENCE</scope>
    <source>
        <strain evidence="2">GVMAG-M-3300027769-26</strain>
    </source>
</reference>